<feature type="domain" description="Glycosyltransferase 2-like" evidence="1">
    <location>
        <begin position="8"/>
        <end position="146"/>
    </location>
</feature>
<proteinExistence type="predicted"/>
<dbReference type="PANTHER" id="PTHR22916:SF3">
    <property type="entry name" value="UDP-GLCNAC:BETAGAL BETA-1,3-N-ACETYLGLUCOSAMINYLTRANSFERASE-LIKE PROTEIN 1"/>
    <property type="match status" value="1"/>
</dbReference>
<organism evidence="2">
    <name type="scientific">Citrobacter freundii</name>
    <dbReference type="NCBI Taxonomy" id="546"/>
    <lineage>
        <taxon>Bacteria</taxon>
        <taxon>Pseudomonadati</taxon>
        <taxon>Pseudomonadota</taxon>
        <taxon>Gammaproteobacteria</taxon>
        <taxon>Enterobacterales</taxon>
        <taxon>Enterobacteriaceae</taxon>
        <taxon>Citrobacter</taxon>
        <taxon>Citrobacter freundii complex</taxon>
    </lineage>
</organism>
<evidence type="ECO:0000259" key="1">
    <source>
        <dbReference type="Pfam" id="PF00535"/>
    </source>
</evidence>
<dbReference type="SUPFAM" id="SSF53448">
    <property type="entry name" value="Nucleotide-diphospho-sugar transferases"/>
    <property type="match status" value="1"/>
</dbReference>
<dbReference type="Pfam" id="PF00535">
    <property type="entry name" value="Glycos_transf_2"/>
    <property type="match status" value="1"/>
</dbReference>
<dbReference type="EMBL" id="MH325903">
    <property type="protein sequence ID" value="AWU66754.1"/>
    <property type="molecule type" value="Genomic_DNA"/>
</dbReference>
<dbReference type="Gene3D" id="3.90.550.10">
    <property type="entry name" value="Spore Coat Polysaccharide Biosynthesis Protein SpsA, Chain A"/>
    <property type="match status" value="1"/>
</dbReference>
<dbReference type="CDD" id="cd00761">
    <property type="entry name" value="Glyco_tranf_GTA_type"/>
    <property type="match status" value="1"/>
</dbReference>
<dbReference type="RefSeq" id="WP_127649461.1">
    <property type="nucleotide sequence ID" value="NZ_CAYANS010000002.1"/>
</dbReference>
<sequence>MNGLELVSIVIVTYNSEKFIEQTLDSCLKQTYRNIEIIISDDNSEDNTLQICTEWKEKNNCEFELKIVTSNMRAGIPANCNRGAKASAGSWLKFLGADDILVSDAIEKLMLSRKEHTGIIFSRFETFGDKIQFADIYPYSFTWNIIKERSCSVDDFSHWRFLLGFSNVAPGVMISRETFYQNGTYDERYYLLEDLPLWYKVLSSTASVSFCESITVKYRIHAHQATAAGISKILKSDLLLFNRSVRKKFAIPYYHNLLQILANSNKKYTFLKYIDIFQWYISIYNRMFR</sequence>
<accession>A0A2Z4BX66</accession>
<dbReference type="InterPro" id="IPR029044">
    <property type="entry name" value="Nucleotide-diphossugar_trans"/>
</dbReference>
<gene>
    <name evidence="2" type="primary">gt2</name>
</gene>
<dbReference type="InterPro" id="IPR001173">
    <property type="entry name" value="Glyco_trans_2-like"/>
</dbReference>
<evidence type="ECO:0000313" key="2">
    <source>
        <dbReference type="EMBL" id="AWU66754.1"/>
    </source>
</evidence>
<reference evidence="2" key="1">
    <citation type="submission" date="2018-05" db="EMBL/GenBank/DDBJ databases">
        <authorList>
            <person name="Lanie J.A."/>
            <person name="Ng W.-L."/>
            <person name="Kazmierczak K.M."/>
            <person name="Andrzejewski T.M."/>
            <person name="Davidsen T.M."/>
            <person name="Wayne K.J."/>
            <person name="Tettelin H."/>
            <person name="Glass J.I."/>
            <person name="Rusch D."/>
            <person name="Podicherti R."/>
            <person name="Tsui H.-C.T."/>
            <person name="Winkler M.E."/>
        </authorList>
    </citation>
    <scope>NUCLEOTIDE SEQUENCE</scope>
    <source>
        <strain evidence="2">O41_G3915</strain>
    </source>
</reference>
<name>A0A2Z4BX66_CITFR</name>
<dbReference type="GO" id="GO:0016758">
    <property type="term" value="F:hexosyltransferase activity"/>
    <property type="evidence" value="ECO:0007669"/>
    <property type="project" value="UniProtKB-ARBA"/>
</dbReference>
<dbReference type="PANTHER" id="PTHR22916">
    <property type="entry name" value="GLYCOSYLTRANSFERASE"/>
    <property type="match status" value="1"/>
</dbReference>
<dbReference type="AlphaFoldDB" id="A0A2Z4BX66"/>
<protein>
    <submittedName>
        <fullName evidence="2">CDP-4-keto-6-deoxy-D-glucose 3-dehydrase</fullName>
    </submittedName>
</protein>